<dbReference type="Proteomes" id="UP000479710">
    <property type="component" value="Unassembled WGS sequence"/>
</dbReference>
<dbReference type="OrthoDB" id="10616795at2759"/>
<proteinExistence type="predicted"/>
<dbReference type="EMBL" id="SPHZ02000006">
    <property type="protein sequence ID" value="KAF0913121.1"/>
    <property type="molecule type" value="Genomic_DNA"/>
</dbReference>
<accession>A0A6G1DL38</accession>
<sequence>MAVGAEVGNHGCDRREVANADKSNRRYGDHVGFVSPPCAVGPCRYPPFFYAPGVATTVSDNVTFANGAVAATPAPPTKRARTEGQFQFLGADGRAKQRKLDVDPVANPHAEVTALRADLERALQPPPRPTAEPEDVESCCYGDNGDDLGGAGEEVGSEPATA</sequence>
<gene>
    <name evidence="2" type="ORF">E2562_020256</name>
</gene>
<dbReference type="AlphaFoldDB" id="A0A6G1DL38"/>
<protein>
    <submittedName>
        <fullName evidence="2">Uncharacterized protein</fullName>
    </submittedName>
</protein>
<evidence type="ECO:0000313" key="3">
    <source>
        <dbReference type="Proteomes" id="UP000479710"/>
    </source>
</evidence>
<keyword evidence="3" id="KW-1185">Reference proteome</keyword>
<comment type="caution">
    <text evidence="2">The sequence shown here is derived from an EMBL/GenBank/DDBJ whole genome shotgun (WGS) entry which is preliminary data.</text>
</comment>
<feature type="compositionally biased region" description="Basic and acidic residues" evidence="1">
    <location>
        <begin position="11"/>
        <end position="26"/>
    </location>
</feature>
<feature type="region of interest" description="Disordered" evidence="1">
    <location>
        <begin position="120"/>
        <end position="162"/>
    </location>
</feature>
<name>A0A6G1DL38_9ORYZ</name>
<reference evidence="2 3" key="1">
    <citation type="submission" date="2019-11" db="EMBL/GenBank/DDBJ databases">
        <title>Whole genome sequence of Oryza granulata.</title>
        <authorList>
            <person name="Li W."/>
        </authorList>
    </citation>
    <scope>NUCLEOTIDE SEQUENCE [LARGE SCALE GENOMIC DNA]</scope>
    <source>
        <strain evidence="3">cv. Menghai</strain>
        <tissue evidence="2">Leaf</tissue>
    </source>
</reference>
<organism evidence="2 3">
    <name type="scientific">Oryza meyeriana var. granulata</name>
    <dbReference type="NCBI Taxonomy" id="110450"/>
    <lineage>
        <taxon>Eukaryota</taxon>
        <taxon>Viridiplantae</taxon>
        <taxon>Streptophyta</taxon>
        <taxon>Embryophyta</taxon>
        <taxon>Tracheophyta</taxon>
        <taxon>Spermatophyta</taxon>
        <taxon>Magnoliopsida</taxon>
        <taxon>Liliopsida</taxon>
        <taxon>Poales</taxon>
        <taxon>Poaceae</taxon>
        <taxon>BOP clade</taxon>
        <taxon>Oryzoideae</taxon>
        <taxon>Oryzeae</taxon>
        <taxon>Oryzinae</taxon>
        <taxon>Oryza</taxon>
        <taxon>Oryza meyeriana</taxon>
    </lineage>
</organism>
<feature type="region of interest" description="Disordered" evidence="1">
    <location>
        <begin position="1"/>
        <end position="26"/>
    </location>
</feature>
<evidence type="ECO:0000313" key="2">
    <source>
        <dbReference type="EMBL" id="KAF0913121.1"/>
    </source>
</evidence>
<evidence type="ECO:0000256" key="1">
    <source>
        <dbReference type="SAM" id="MobiDB-lite"/>
    </source>
</evidence>